<feature type="compositionally biased region" description="Low complexity" evidence="1">
    <location>
        <begin position="19"/>
        <end position="38"/>
    </location>
</feature>
<keyword evidence="3" id="KW-1185">Reference proteome</keyword>
<organism evidence="2 3">
    <name type="scientific">Heterodermia speciosa</name>
    <dbReference type="NCBI Taxonomy" id="116794"/>
    <lineage>
        <taxon>Eukaryota</taxon>
        <taxon>Fungi</taxon>
        <taxon>Dikarya</taxon>
        <taxon>Ascomycota</taxon>
        <taxon>Pezizomycotina</taxon>
        <taxon>Lecanoromycetes</taxon>
        <taxon>OSLEUM clade</taxon>
        <taxon>Lecanoromycetidae</taxon>
        <taxon>Caliciales</taxon>
        <taxon>Physciaceae</taxon>
        <taxon>Heterodermia</taxon>
    </lineage>
</organism>
<reference evidence="2" key="1">
    <citation type="submission" date="2021-03" db="EMBL/GenBank/DDBJ databases">
        <authorList>
            <person name="Tagirdzhanova G."/>
        </authorList>
    </citation>
    <scope>NUCLEOTIDE SEQUENCE</scope>
</reference>
<proteinExistence type="predicted"/>
<dbReference type="EMBL" id="CAJPDS010000082">
    <property type="protein sequence ID" value="CAF9935327.1"/>
    <property type="molecule type" value="Genomic_DNA"/>
</dbReference>
<dbReference type="InterPro" id="IPR032675">
    <property type="entry name" value="LRR_dom_sf"/>
</dbReference>
<protein>
    <recommendedName>
        <fullName evidence="4">Tafazzin</fullName>
    </recommendedName>
</protein>
<dbReference type="SUPFAM" id="SSF52047">
    <property type="entry name" value="RNI-like"/>
    <property type="match status" value="1"/>
</dbReference>
<dbReference type="Proteomes" id="UP000664521">
    <property type="component" value="Unassembled WGS sequence"/>
</dbReference>
<dbReference type="OrthoDB" id="193467at2759"/>
<evidence type="ECO:0000313" key="2">
    <source>
        <dbReference type="EMBL" id="CAF9935327.1"/>
    </source>
</evidence>
<accession>A0A8H3G673</accession>
<evidence type="ECO:0008006" key="4">
    <source>
        <dbReference type="Google" id="ProtNLM"/>
    </source>
</evidence>
<dbReference type="Gene3D" id="3.80.10.10">
    <property type="entry name" value="Ribonuclease Inhibitor"/>
    <property type="match status" value="1"/>
</dbReference>
<evidence type="ECO:0000256" key="1">
    <source>
        <dbReference type="SAM" id="MobiDB-lite"/>
    </source>
</evidence>
<dbReference type="AlphaFoldDB" id="A0A8H3G673"/>
<feature type="region of interest" description="Disordered" evidence="1">
    <location>
        <begin position="1"/>
        <end position="140"/>
    </location>
</feature>
<name>A0A8H3G673_9LECA</name>
<sequence>MPKKRTFQYSKPTSGPHPSLASSSKLDSSKHSMSGSDATTTSVNELIRHLRQTQIAPAEAQRSQLQEDPNAHTVHPSLKAILDLPDTPAPRPRPGMRNSEGRRARGPAGPPPPKSWLKRRSEGAAHNARTSGPDHRVTDKHVGSLPGVYFPDERSLEHLVLKSLAKNWQWHTRYDQFHLASLPVRHKETLLTYISAYNNRGIDAAGIDLLFLDQSELDGATGSEGLTHLDIGTSVGRAITLKEIKEALTKRTMDGINSSGVEDVPESWDEDMPLIASLSMSRFPTLTHLSLSNPANVSWKGLLSLSQHLATLTHLALAFWPIPSVTPNSKTAYRESPAGNIDYGASNFYSTADDDFSEAAGVLKRLSKATYCLQWLDLTGCCEWLHVLREHDGPDWGGAWRGLETVKVGQGWIPTCLETPDSEWRQIYDVNIDPWIDPSLLFTAPKNEIMTWAGEENRISKTVNKANSIIRSARISQTSEKVGSGQKEKVTFDRGWEGWWIEDALDHISRTTLISLP</sequence>
<evidence type="ECO:0000313" key="3">
    <source>
        <dbReference type="Proteomes" id="UP000664521"/>
    </source>
</evidence>
<gene>
    <name evidence="2" type="ORF">HETSPECPRED_009746</name>
</gene>
<comment type="caution">
    <text evidence="2">The sequence shown here is derived from an EMBL/GenBank/DDBJ whole genome shotgun (WGS) entry which is preliminary data.</text>
</comment>